<reference evidence="1 2" key="1">
    <citation type="journal article" date="2015" name="Nature">
        <title>rRNA introns, odd ribosomes, and small enigmatic genomes across a large radiation of phyla.</title>
        <authorList>
            <person name="Brown C.T."/>
            <person name="Hug L.A."/>
            <person name="Thomas B.C."/>
            <person name="Sharon I."/>
            <person name="Castelle C.J."/>
            <person name="Singh A."/>
            <person name="Wilkins M.J."/>
            <person name="Williams K.H."/>
            <person name="Banfield J.F."/>
        </authorList>
    </citation>
    <scope>NUCLEOTIDE SEQUENCE [LARGE SCALE GENOMIC DNA]</scope>
</reference>
<evidence type="ECO:0000313" key="2">
    <source>
        <dbReference type="Proteomes" id="UP000034581"/>
    </source>
</evidence>
<dbReference type="Proteomes" id="UP000034581">
    <property type="component" value="Unassembled WGS sequence"/>
</dbReference>
<dbReference type="PANTHER" id="PTHR41930:SF1">
    <property type="entry name" value="DEPHOSPHO-COA KINASE"/>
    <property type="match status" value="1"/>
</dbReference>
<dbReference type="Gene3D" id="3.40.50.300">
    <property type="entry name" value="P-loop containing nucleotide triphosphate hydrolases"/>
    <property type="match status" value="1"/>
</dbReference>
<dbReference type="PANTHER" id="PTHR41930">
    <property type="entry name" value="UPF0200 PROTEIN MJ1399"/>
    <property type="match status" value="1"/>
</dbReference>
<name>A0A0G0BIJ0_UNCC3</name>
<gene>
    <name evidence="1" type="ORF">UR67_C0007G0004</name>
</gene>
<dbReference type="AlphaFoldDB" id="A0A0G0BIJ0"/>
<proteinExistence type="predicted"/>
<comment type="caution">
    <text evidence="1">The sequence shown here is derived from an EMBL/GenBank/DDBJ whole genome shotgun (WGS) entry which is preliminary data.</text>
</comment>
<sequence length="217" mass="25670">MTIRGRPKKELPKIVLGILGLPGSGLEQISAYLETRYKFTVVSVNKLIKKEIIDEGIKDIDYKQADFFHDKIVKHFPDNFFAEKTLQNIYKCGRPCNVIYDFYTEKEIKFFKKFDFFYTVYIQSDQDKRWQRFVQTHKKDVTYEEFTDLEKRVSLFPVGSETNFLKLLNKCDYKIYNNGSLGELYEGVERVLNSLGKRNKEIKNCLSLRQKTYSSIK</sequence>
<evidence type="ECO:0000313" key="1">
    <source>
        <dbReference type="EMBL" id="KKP69299.1"/>
    </source>
</evidence>
<organism evidence="1 2">
    <name type="scientific">candidate division CPR3 bacterium GW2011_GWF2_35_18</name>
    <dbReference type="NCBI Taxonomy" id="1618350"/>
    <lineage>
        <taxon>Bacteria</taxon>
        <taxon>Bacteria division CPR3</taxon>
    </lineage>
</organism>
<dbReference type="InterPro" id="IPR027417">
    <property type="entry name" value="P-loop_NTPase"/>
</dbReference>
<accession>A0A0G0BIJ0</accession>
<protein>
    <recommendedName>
        <fullName evidence="3">Adenylate kinase</fullName>
    </recommendedName>
</protein>
<dbReference type="EMBL" id="LBQB01000007">
    <property type="protein sequence ID" value="KKP69299.1"/>
    <property type="molecule type" value="Genomic_DNA"/>
</dbReference>
<dbReference type="STRING" id="1618350.UR67_C0007G0004"/>
<dbReference type="SUPFAM" id="SSF52540">
    <property type="entry name" value="P-loop containing nucleoside triphosphate hydrolases"/>
    <property type="match status" value="1"/>
</dbReference>
<evidence type="ECO:0008006" key="3">
    <source>
        <dbReference type="Google" id="ProtNLM"/>
    </source>
</evidence>